<dbReference type="InterPro" id="IPR029044">
    <property type="entry name" value="Nucleotide-diphossugar_trans"/>
</dbReference>
<evidence type="ECO:0000313" key="2">
    <source>
        <dbReference type="EMBL" id="QKD02530.1"/>
    </source>
</evidence>
<dbReference type="AlphaFoldDB" id="A0A6M7WFB8"/>
<dbReference type="PANTHER" id="PTHR43685:SF11">
    <property type="entry name" value="GLYCOSYLTRANSFERASE TAGX-RELATED"/>
    <property type="match status" value="1"/>
</dbReference>
<keyword evidence="2" id="KW-0808">Transferase</keyword>
<dbReference type="InterPro" id="IPR029063">
    <property type="entry name" value="SAM-dependent_MTases_sf"/>
</dbReference>
<dbReference type="InterPro" id="IPR001173">
    <property type="entry name" value="Glyco_trans_2-like"/>
</dbReference>
<proteinExistence type="predicted"/>
<feature type="domain" description="Glycosyltransferase 2-like" evidence="1">
    <location>
        <begin position="275"/>
        <end position="405"/>
    </location>
</feature>
<evidence type="ECO:0000259" key="1">
    <source>
        <dbReference type="Pfam" id="PF00535"/>
    </source>
</evidence>
<dbReference type="Pfam" id="PF00535">
    <property type="entry name" value="Glycos_transf_2"/>
    <property type="match status" value="1"/>
</dbReference>
<dbReference type="CDD" id="cd00761">
    <property type="entry name" value="Glyco_tranf_GTA_type"/>
    <property type="match status" value="1"/>
</dbReference>
<sequence>MTRRCSGARQSGNARIQRFWNPLSKFSRIRRSFSEKRLASEIPVTGLRMDYFRERELTSDWTSSHLPLWEKLLADKVDVAASVLEVGSFEGRSALFFLQFLPKSKLTCVDTFGGNVEHNTPGDERLSDMMKVEARFDANMRPFGDRVEKRKGPSIVILTELRAHQRSFDVVYIDGDHHAASAFTDARLGWELLANDGIMILDDYLWEPHFPLVDRPEAGIKAFLQEIVGEFELLHDGYQVIIRKLASAAALARSCTVTSTSDPLASGVIGSPLVSFVVINWNYGRYVGATIDSIRNQDYPHFECIVIDNGSTDDSAEIIARHTKGDPRFRVETMARNHGQLGAALWVLDKIKGSFVTFVDADDVLVQNYASMHLQVHLALPTSVAFTSANVIEMDASGRALTSSHAHFRPNMEEAVRGLRDEGIALRLPSVSSSQYSLLTANTASIPSWVAGWLWAPGTANMFRVSLLRLVRFNDGSKPLLQPADGYFNKICHALAGSALIDVPLSGYRLHSSNDFATGESIRVLRGGTRQVVRKSHDFSYEIIDYLLAESDRFGWLLNTNFWPFLNQITSESWVPDRSYFSNPKAVEIFIRHAPKLVSNFGAALFSREIVARFSGTQARSILRAGFGGQLSWQHHRKVISNGFRLWLQPKKRRNGARV</sequence>
<dbReference type="SUPFAM" id="SSF53448">
    <property type="entry name" value="Nucleotide-diphospho-sugar transferases"/>
    <property type="match status" value="1"/>
</dbReference>
<dbReference type="Gene3D" id="3.40.50.150">
    <property type="entry name" value="Vaccinia Virus protein VP39"/>
    <property type="match status" value="1"/>
</dbReference>
<dbReference type="Gene3D" id="3.90.550.10">
    <property type="entry name" value="Spore Coat Polysaccharide Biosynthesis Protein SpsA, Chain A"/>
    <property type="match status" value="1"/>
</dbReference>
<organism evidence="2 3">
    <name type="scientific">Mesorhizobium loti R88b</name>
    <dbReference type="NCBI Taxonomy" id="935548"/>
    <lineage>
        <taxon>Bacteria</taxon>
        <taxon>Pseudomonadati</taxon>
        <taxon>Pseudomonadota</taxon>
        <taxon>Alphaproteobacteria</taxon>
        <taxon>Hyphomicrobiales</taxon>
        <taxon>Phyllobacteriaceae</taxon>
        <taxon>Mesorhizobium</taxon>
    </lineage>
</organism>
<dbReference type="SUPFAM" id="SSF53335">
    <property type="entry name" value="S-adenosyl-L-methionine-dependent methyltransferases"/>
    <property type="match status" value="1"/>
</dbReference>
<dbReference type="EMBL" id="CP033367">
    <property type="protein sequence ID" value="QKD02530.1"/>
    <property type="molecule type" value="Genomic_DNA"/>
</dbReference>
<dbReference type="Proteomes" id="UP000503017">
    <property type="component" value="Chromosome"/>
</dbReference>
<reference evidence="2 3" key="1">
    <citation type="submission" date="2018-10" db="EMBL/GenBank/DDBJ databases">
        <authorList>
            <person name="Perry B.J."/>
            <person name="Sullivan J.T."/>
            <person name="Murphy R.J.T."/>
            <person name="Ramsay J.P."/>
            <person name="Ronson C.W."/>
        </authorList>
    </citation>
    <scope>NUCLEOTIDE SEQUENCE [LARGE SCALE GENOMIC DNA]</scope>
    <source>
        <strain evidence="2 3">R88b</strain>
    </source>
</reference>
<dbReference type="PANTHER" id="PTHR43685">
    <property type="entry name" value="GLYCOSYLTRANSFERASE"/>
    <property type="match status" value="1"/>
</dbReference>
<dbReference type="GO" id="GO:0016740">
    <property type="term" value="F:transferase activity"/>
    <property type="evidence" value="ECO:0007669"/>
    <property type="project" value="UniProtKB-KW"/>
</dbReference>
<dbReference type="Pfam" id="PF13578">
    <property type="entry name" value="Methyltransf_24"/>
    <property type="match status" value="1"/>
</dbReference>
<evidence type="ECO:0000313" key="3">
    <source>
        <dbReference type="Proteomes" id="UP000503017"/>
    </source>
</evidence>
<name>A0A6M7WFB8_RHILI</name>
<gene>
    <name evidence="2" type="ORF">EB235_14320</name>
</gene>
<protein>
    <submittedName>
        <fullName evidence="2">Glycosyltransferase</fullName>
    </submittedName>
</protein>
<dbReference type="InterPro" id="IPR050834">
    <property type="entry name" value="Glycosyltransf_2"/>
</dbReference>
<accession>A0A6M7WFB8</accession>